<dbReference type="AlphaFoldDB" id="A0A1J1HHY6"/>
<protein>
    <submittedName>
        <fullName evidence="1">CLUMA_CG001308, isoform A</fullName>
    </submittedName>
</protein>
<reference evidence="1 2" key="1">
    <citation type="submission" date="2015-04" db="EMBL/GenBank/DDBJ databases">
        <authorList>
            <person name="Syromyatnikov M.Y."/>
            <person name="Popov V.N."/>
        </authorList>
    </citation>
    <scope>NUCLEOTIDE SEQUENCE [LARGE SCALE GENOMIC DNA]</scope>
</reference>
<dbReference type="Proteomes" id="UP000183832">
    <property type="component" value="Unassembled WGS sequence"/>
</dbReference>
<evidence type="ECO:0000313" key="1">
    <source>
        <dbReference type="EMBL" id="CRK87507.1"/>
    </source>
</evidence>
<gene>
    <name evidence="1" type="ORF">CLUMA_CG001308</name>
</gene>
<organism evidence="1 2">
    <name type="scientific">Clunio marinus</name>
    <dbReference type="NCBI Taxonomy" id="568069"/>
    <lineage>
        <taxon>Eukaryota</taxon>
        <taxon>Metazoa</taxon>
        <taxon>Ecdysozoa</taxon>
        <taxon>Arthropoda</taxon>
        <taxon>Hexapoda</taxon>
        <taxon>Insecta</taxon>
        <taxon>Pterygota</taxon>
        <taxon>Neoptera</taxon>
        <taxon>Endopterygota</taxon>
        <taxon>Diptera</taxon>
        <taxon>Nematocera</taxon>
        <taxon>Chironomoidea</taxon>
        <taxon>Chironomidae</taxon>
        <taxon>Clunio</taxon>
    </lineage>
</organism>
<proteinExistence type="predicted"/>
<dbReference type="EMBL" id="CVRI01000004">
    <property type="protein sequence ID" value="CRK87507.1"/>
    <property type="molecule type" value="Genomic_DNA"/>
</dbReference>
<sequence>MIAPGFVYLWDSSRFKVFQKILLKKNVLHIIRHHHLKQRSSFSQEVVEFFIDLYQRHGIALSNMTIFSDVIEKFCYFHKGIIQQCCCDVCSSSANTEM</sequence>
<evidence type="ECO:0000313" key="2">
    <source>
        <dbReference type="Proteomes" id="UP000183832"/>
    </source>
</evidence>
<name>A0A1J1HHY6_9DIPT</name>
<accession>A0A1J1HHY6</accession>
<keyword evidence="2" id="KW-1185">Reference proteome</keyword>